<keyword evidence="3" id="KW-0677">Repeat</keyword>
<evidence type="ECO:0000256" key="2">
    <source>
        <dbReference type="ARBA" id="ARBA00022679"/>
    </source>
</evidence>
<evidence type="ECO:0000313" key="6">
    <source>
        <dbReference type="Proteomes" id="UP001589858"/>
    </source>
</evidence>
<dbReference type="EMBL" id="JBHLTM010000086">
    <property type="protein sequence ID" value="MFC0687520.1"/>
    <property type="molecule type" value="Genomic_DNA"/>
</dbReference>
<dbReference type="Gene3D" id="2.160.10.10">
    <property type="entry name" value="Hexapeptide repeat proteins"/>
    <property type="match status" value="1"/>
</dbReference>
<dbReference type="InterPro" id="IPR050179">
    <property type="entry name" value="Trans_hexapeptide_repeat"/>
</dbReference>
<sequence>MIAALSDDQIASLNGIDIEIRGDTQFLYTHHDTSETIIESPARLDYGVFKFGFMGAFSYIGINGSSTFMLHIESIGRFCSIAANVICGQSEHPTDFVSASPIFLGFPMKGSAIETFKANNRHGMAVAGRKLASALGERANKVRIGNDVWIGEGAFIRCGVTIGDGAIVAARAVVTKDVPPYAIVGGSPARIIRYRFEPEVIAELLRLQWWNYGLTALEGADFTDIADVIATADRRIASGEARLHDGTLAVIGHDRSLSFCRYDADAQGMVPVSI</sequence>
<dbReference type="PANTHER" id="PTHR43300:SF11">
    <property type="entry name" value="ACETYLTRANSFERASE RV3034C-RELATED"/>
    <property type="match status" value="1"/>
</dbReference>
<protein>
    <submittedName>
        <fullName evidence="5">CatB-related O-acetyltransferase</fullName>
        <ecNumber evidence="5">2.3.1.-</ecNumber>
    </submittedName>
</protein>
<name>A0ABV6SE22_9SPHN</name>
<keyword evidence="2 5" id="KW-0808">Transferase</keyword>
<proteinExistence type="inferred from homology"/>
<dbReference type="InterPro" id="IPR018357">
    <property type="entry name" value="Hexapep_transf_CS"/>
</dbReference>
<evidence type="ECO:0000256" key="3">
    <source>
        <dbReference type="ARBA" id="ARBA00022737"/>
    </source>
</evidence>
<dbReference type="RefSeq" id="WP_288806332.1">
    <property type="nucleotide sequence ID" value="NZ_JAPCWC010000008.1"/>
</dbReference>
<dbReference type="SUPFAM" id="SSF51161">
    <property type="entry name" value="Trimeric LpxA-like enzymes"/>
    <property type="match status" value="1"/>
</dbReference>
<organism evidence="5 6">
    <name type="scientific">Novosphingobium clariflavum</name>
    <dbReference type="NCBI Taxonomy" id="2029884"/>
    <lineage>
        <taxon>Bacteria</taxon>
        <taxon>Pseudomonadati</taxon>
        <taxon>Pseudomonadota</taxon>
        <taxon>Alphaproteobacteria</taxon>
        <taxon>Sphingomonadales</taxon>
        <taxon>Sphingomonadaceae</taxon>
        <taxon>Novosphingobium</taxon>
    </lineage>
</organism>
<accession>A0ABV6SE22</accession>
<evidence type="ECO:0000256" key="4">
    <source>
        <dbReference type="ARBA" id="ARBA00023315"/>
    </source>
</evidence>
<comment type="caution">
    <text evidence="5">The sequence shown here is derived from an EMBL/GenBank/DDBJ whole genome shotgun (WGS) entry which is preliminary data.</text>
</comment>
<dbReference type="EC" id="2.3.1.-" evidence="5"/>
<keyword evidence="6" id="KW-1185">Reference proteome</keyword>
<evidence type="ECO:0000313" key="5">
    <source>
        <dbReference type="EMBL" id="MFC0687520.1"/>
    </source>
</evidence>
<dbReference type="InterPro" id="IPR011004">
    <property type="entry name" value="Trimer_LpxA-like_sf"/>
</dbReference>
<evidence type="ECO:0000256" key="1">
    <source>
        <dbReference type="ARBA" id="ARBA00007274"/>
    </source>
</evidence>
<dbReference type="PROSITE" id="PS00101">
    <property type="entry name" value="HEXAPEP_TRANSFERASES"/>
    <property type="match status" value="1"/>
</dbReference>
<dbReference type="InterPro" id="IPR001451">
    <property type="entry name" value="Hexapep"/>
</dbReference>
<dbReference type="GO" id="GO:0016746">
    <property type="term" value="F:acyltransferase activity"/>
    <property type="evidence" value="ECO:0007669"/>
    <property type="project" value="UniProtKB-KW"/>
</dbReference>
<dbReference type="PANTHER" id="PTHR43300">
    <property type="entry name" value="ACETYLTRANSFERASE"/>
    <property type="match status" value="1"/>
</dbReference>
<reference evidence="5 6" key="1">
    <citation type="submission" date="2024-09" db="EMBL/GenBank/DDBJ databases">
        <authorList>
            <person name="Sun Q."/>
            <person name="Mori K."/>
        </authorList>
    </citation>
    <scope>NUCLEOTIDE SEQUENCE [LARGE SCALE GENOMIC DNA]</scope>
    <source>
        <strain evidence="5 6">CICC 11035S</strain>
    </source>
</reference>
<dbReference type="CDD" id="cd03349">
    <property type="entry name" value="LbH_XAT"/>
    <property type="match status" value="1"/>
</dbReference>
<dbReference type="Pfam" id="PF00132">
    <property type="entry name" value="Hexapep"/>
    <property type="match status" value="1"/>
</dbReference>
<keyword evidence="4 5" id="KW-0012">Acyltransferase</keyword>
<gene>
    <name evidence="5" type="ORF">ACFFF8_23300</name>
</gene>
<comment type="similarity">
    <text evidence="1">Belongs to the transferase hexapeptide repeat family.</text>
</comment>
<dbReference type="Proteomes" id="UP001589858">
    <property type="component" value="Unassembled WGS sequence"/>
</dbReference>